<evidence type="ECO:0000256" key="1">
    <source>
        <dbReference type="ARBA" id="ARBA00022737"/>
    </source>
</evidence>
<keyword evidence="1" id="KW-0677">Repeat</keyword>
<proteinExistence type="predicted"/>
<protein>
    <submittedName>
        <fullName evidence="4">Uncharacterized protein</fullName>
    </submittedName>
</protein>
<dbReference type="GO" id="GO:0005737">
    <property type="term" value="C:cytoplasm"/>
    <property type="evidence" value="ECO:0007669"/>
    <property type="project" value="UniProtKB-ARBA"/>
</dbReference>
<dbReference type="EMBL" id="AMZH03009257">
    <property type="protein sequence ID" value="RRT57240.1"/>
    <property type="molecule type" value="Genomic_DNA"/>
</dbReference>
<feature type="region of interest" description="Disordered" evidence="3">
    <location>
        <begin position="133"/>
        <end position="159"/>
    </location>
</feature>
<evidence type="ECO:0000256" key="3">
    <source>
        <dbReference type="SAM" id="MobiDB-lite"/>
    </source>
</evidence>
<sequence>MCCGRYELASGESYFRQGDLGRALKNYLAVEKHYSDMTEDQFDFHSYCLRKMTLRAYVSMLKFQDQLHSHEYFHKAAVGTIRWKEENETKTEKGRSSCQESNLARIFYTCRCSSVGMFSSQFLFDILQEAEERNEDTTSGTSKSGKRQNSRPVDLDPHGKKLLQVPSKLSVFV</sequence>
<organism evidence="4 5">
    <name type="scientific">Ensete ventricosum</name>
    <name type="common">Abyssinian banana</name>
    <name type="synonym">Musa ensete</name>
    <dbReference type="NCBI Taxonomy" id="4639"/>
    <lineage>
        <taxon>Eukaryota</taxon>
        <taxon>Viridiplantae</taxon>
        <taxon>Streptophyta</taxon>
        <taxon>Embryophyta</taxon>
        <taxon>Tracheophyta</taxon>
        <taxon>Spermatophyta</taxon>
        <taxon>Magnoliopsida</taxon>
        <taxon>Liliopsida</taxon>
        <taxon>Zingiberales</taxon>
        <taxon>Musaceae</taxon>
        <taxon>Ensete</taxon>
    </lineage>
</organism>
<reference evidence="4 5" key="1">
    <citation type="journal article" date="2014" name="Agronomy (Basel)">
        <title>A Draft Genome Sequence for Ensete ventricosum, the Drought-Tolerant Tree Against Hunger.</title>
        <authorList>
            <person name="Harrison J."/>
            <person name="Moore K.A."/>
            <person name="Paszkiewicz K."/>
            <person name="Jones T."/>
            <person name="Grant M."/>
            <person name="Ambacheew D."/>
            <person name="Muzemil S."/>
            <person name="Studholme D.J."/>
        </authorList>
    </citation>
    <scope>NUCLEOTIDE SEQUENCE [LARGE SCALE GENOMIC DNA]</scope>
</reference>
<gene>
    <name evidence="4" type="ORF">B296_00044214</name>
</gene>
<dbReference type="PANTHER" id="PTHR22767:SF2">
    <property type="entry name" value="N(ALPHA)-ACETYLTRANSFERASE 15_16, ISOFORM A"/>
    <property type="match status" value="1"/>
</dbReference>
<dbReference type="Proteomes" id="UP000287651">
    <property type="component" value="Unassembled WGS sequence"/>
</dbReference>
<evidence type="ECO:0000313" key="4">
    <source>
        <dbReference type="EMBL" id="RRT57240.1"/>
    </source>
</evidence>
<comment type="caution">
    <text evidence="4">The sequence shown here is derived from an EMBL/GenBank/DDBJ whole genome shotgun (WGS) entry which is preliminary data.</text>
</comment>
<dbReference type="PANTHER" id="PTHR22767">
    <property type="entry name" value="N-TERMINAL ACETYLTRANSFERASE-RELATED"/>
    <property type="match status" value="1"/>
</dbReference>
<accession>A0A426YZS4</accession>
<keyword evidence="2" id="KW-0802">TPR repeat</keyword>
<dbReference type="Pfam" id="PF12569">
    <property type="entry name" value="NatA_aux_su"/>
    <property type="match status" value="1"/>
</dbReference>
<dbReference type="Gene3D" id="1.25.40.1010">
    <property type="match status" value="1"/>
</dbReference>
<dbReference type="AlphaFoldDB" id="A0A426YZS4"/>
<evidence type="ECO:0000256" key="2">
    <source>
        <dbReference type="ARBA" id="ARBA00022803"/>
    </source>
</evidence>
<evidence type="ECO:0000313" key="5">
    <source>
        <dbReference type="Proteomes" id="UP000287651"/>
    </source>
</evidence>
<name>A0A426YZS4_ENSVE</name>
<dbReference type="InterPro" id="IPR021183">
    <property type="entry name" value="NatA_aux_su"/>
</dbReference>